<dbReference type="InterPro" id="IPR017871">
    <property type="entry name" value="ABC_transporter-like_CS"/>
</dbReference>
<organism evidence="6 7">
    <name type="scientific">Sinobacterium norvegicum</name>
    <dbReference type="NCBI Taxonomy" id="1641715"/>
    <lineage>
        <taxon>Bacteria</taxon>
        <taxon>Pseudomonadati</taxon>
        <taxon>Pseudomonadota</taxon>
        <taxon>Gammaproteobacteria</taxon>
        <taxon>Cellvibrionales</taxon>
        <taxon>Spongiibacteraceae</taxon>
        <taxon>Sinobacterium</taxon>
    </lineage>
</organism>
<dbReference type="Pfam" id="PF00005">
    <property type="entry name" value="ABC_tran"/>
    <property type="match status" value="1"/>
</dbReference>
<dbReference type="Gene3D" id="3.40.50.300">
    <property type="entry name" value="P-loop containing nucleotide triphosphate hydrolases"/>
    <property type="match status" value="1"/>
</dbReference>
<comment type="similarity">
    <text evidence="1">Belongs to the ABC transporter superfamily.</text>
</comment>
<keyword evidence="2" id="KW-0813">Transport</keyword>
<dbReference type="InterPro" id="IPR029439">
    <property type="entry name" value="Wzt_C"/>
</dbReference>
<dbReference type="PROSITE" id="PS50893">
    <property type="entry name" value="ABC_TRANSPORTER_2"/>
    <property type="match status" value="1"/>
</dbReference>
<dbReference type="InterPro" id="IPR003593">
    <property type="entry name" value="AAA+_ATPase"/>
</dbReference>
<dbReference type="Pfam" id="PF14524">
    <property type="entry name" value="Wzt_C"/>
    <property type="match status" value="1"/>
</dbReference>
<evidence type="ECO:0000256" key="2">
    <source>
        <dbReference type="ARBA" id="ARBA00022448"/>
    </source>
</evidence>
<dbReference type="Gene3D" id="2.70.50.60">
    <property type="entry name" value="abc- transporter (atp binding component) like domain"/>
    <property type="match status" value="1"/>
</dbReference>
<accession>A0ABM9AFX5</accession>
<dbReference type="RefSeq" id="WP_237444717.1">
    <property type="nucleotide sequence ID" value="NZ_CAKLPX010000002.1"/>
</dbReference>
<dbReference type="PANTHER" id="PTHR46743:SF2">
    <property type="entry name" value="TEICHOIC ACIDS EXPORT ATP-BINDING PROTEIN TAGH"/>
    <property type="match status" value="1"/>
</dbReference>
<evidence type="ECO:0000313" key="6">
    <source>
        <dbReference type="EMBL" id="CAH0992019.1"/>
    </source>
</evidence>
<gene>
    <name evidence="6" type="primary">btuD_4</name>
    <name evidence="6" type="ORF">SIN8267_02134</name>
</gene>
<evidence type="ECO:0000256" key="3">
    <source>
        <dbReference type="ARBA" id="ARBA00022741"/>
    </source>
</evidence>
<dbReference type="CDD" id="cd03220">
    <property type="entry name" value="ABC_KpsT_Wzt"/>
    <property type="match status" value="1"/>
</dbReference>
<dbReference type="InterPro" id="IPR050683">
    <property type="entry name" value="Bact_Polysacc_Export_ATP-bd"/>
</dbReference>
<evidence type="ECO:0000256" key="1">
    <source>
        <dbReference type="ARBA" id="ARBA00005417"/>
    </source>
</evidence>
<evidence type="ECO:0000313" key="7">
    <source>
        <dbReference type="Proteomes" id="UP000838100"/>
    </source>
</evidence>
<keyword evidence="7" id="KW-1185">Reference proteome</keyword>
<evidence type="ECO:0000259" key="5">
    <source>
        <dbReference type="PROSITE" id="PS50893"/>
    </source>
</evidence>
<dbReference type="SMART" id="SM00382">
    <property type="entry name" value="AAA"/>
    <property type="match status" value="1"/>
</dbReference>
<dbReference type="Proteomes" id="UP000838100">
    <property type="component" value="Unassembled WGS sequence"/>
</dbReference>
<evidence type="ECO:0000256" key="4">
    <source>
        <dbReference type="ARBA" id="ARBA00022840"/>
    </source>
</evidence>
<keyword evidence="4 6" id="KW-0067">ATP-binding</keyword>
<proteinExistence type="inferred from homology"/>
<dbReference type="SUPFAM" id="SSF52540">
    <property type="entry name" value="P-loop containing nucleoside triphosphate hydrolases"/>
    <property type="match status" value="1"/>
</dbReference>
<reference evidence="6" key="1">
    <citation type="submission" date="2021-12" db="EMBL/GenBank/DDBJ databases">
        <authorList>
            <person name="Rodrigo-Torres L."/>
            <person name="Arahal R. D."/>
            <person name="Lucena T."/>
        </authorList>
    </citation>
    <scope>NUCLEOTIDE SEQUENCE</scope>
    <source>
        <strain evidence="6">CECT 8267</strain>
    </source>
</reference>
<name>A0ABM9AFX5_9GAMM</name>
<dbReference type="CDD" id="cd10147">
    <property type="entry name" value="Wzt_C-like"/>
    <property type="match status" value="1"/>
</dbReference>
<dbReference type="InterPro" id="IPR027417">
    <property type="entry name" value="P-loop_NTPase"/>
</dbReference>
<feature type="domain" description="ABC transporter" evidence="5">
    <location>
        <begin position="4"/>
        <end position="244"/>
    </location>
</feature>
<dbReference type="GO" id="GO:0005524">
    <property type="term" value="F:ATP binding"/>
    <property type="evidence" value="ECO:0007669"/>
    <property type="project" value="UniProtKB-KW"/>
</dbReference>
<comment type="caution">
    <text evidence="6">The sequence shown here is derived from an EMBL/GenBank/DDBJ whole genome shotgun (WGS) entry which is preliminary data.</text>
</comment>
<dbReference type="InterPro" id="IPR003439">
    <property type="entry name" value="ABC_transporter-like_ATP-bd"/>
</dbReference>
<protein>
    <submittedName>
        <fullName evidence="6">Vitamin B12 import ATP-binding protein BtuD</fullName>
    </submittedName>
</protein>
<dbReference type="PROSITE" id="PS00211">
    <property type="entry name" value="ABC_TRANSPORTER_1"/>
    <property type="match status" value="1"/>
</dbReference>
<dbReference type="EMBL" id="CAKLPX010000002">
    <property type="protein sequence ID" value="CAH0992019.1"/>
    <property type="molecule type" value="Genomic_DNA"/>
</dbReference>
<sequence>MILLNVEGLGKAFRKYGSELHRFASWFGIPIKAKEEKWVLKNISFKICKGEAIGIIGQNGAGKSTLLKMITGTLQPTKGKVRVNGRIAAILELGMGFNPELTGRQNVRHSAGLMGFNSQQIDRAMASMEEFAEIGEYFDQPVRTYSSGMRVRVAFAVATAYRPEILIVDEALSVGDEYFKHKSFNRIREFQEQGTTLLIVSHDRGAIQSLCNRAILLEDGHIIKDGNPEAVFDFYNAIIAEKENSTVETKTLSNGKTQTSSGTGEAKVSKISLLNHMQEEVESVSVGDDVNLKITVKAHADIPTLILGYSIKDRLGQTIYGTNTALKNQPLLNISSGEVITYNIRFPINLGIGSYSIQTALVSSESHLENNYEWLDLAYLFNVININKEEFAGCAWIDPIIETNRK</sequence>
<dbReference type="InterPro" id="IPR015860">
    <property type="entry name" value="ABC_transpr_TagH-like"/>
</dbReference>
<keyword evidence="3" id="KW-0547">Nucleotide-binding</keyword>
<dbReference type="PANTHER" id="PTHR46743">
    <property type="entry name" value="TEICHOIC ACIDS EXPORT ATP-BINDING PROTEIN TAGH"/>
    <property type="match status" value="1"/>
</dbReference>